<dbReference type="Gene3D" id="1.10.8.60">
    <property type="match status" value="1"/>
</dbReference>
<dbReference type="SUPFAM" id="SSF52540">
    <property type="entry name" value="P-loop containing nucleoside triphosphate hydrolases"/>
    <property type="match status" value="1"/>
</dbReference>
<dbReference type="SMART" id="SM00382">
    <property type="entry name" value="AAA"/>
    <property type="match status" value="1"/>
</dbReference>
<feature type="domain" description="AAA+ ATPase" evidence="5">
    <location>
        <begin position="34"/>
        <end position="157"/>
    </location>
</feature>
<dbReference type="GO" id="GO:0006261">
    <property type="term" value="P:DNA-templated DNA replication"/>
    <property type="evidence" value="ECO:0007669"/>
    <property type="project" value="TreeGrafter"/>
</dbReference>
<dbReference type="GO" id="GO:0005524">
    <property type="term" value="F:ATP binding"/>
    <property type="evidence" value="ECO:0007669"/>
    <property type="project" value="UniProtKB-KW"/>
</dbReference>
<dbReference type="EMBL" id="LTAI01000033">
    <property type="protein sequence ID" value="ORE00330.1"/>
    <property type="molecule type" value="Genomic_DNA"/>
</dbReference>
<dbReference type="PANTHER" id="PTHR11669:SF20">
    <property type="entry name" value="REPLICATION FACTOR C SUBUNIT 4"/>
    <property type="match status" value="1"/>
</dbReference>
<dbReference type="Gene3D" id="3.40.50.300">
    <property type="entry name" value="P-loop containing nucleotide triphosphate hydrolases"/>
    <property type="match status" value="1"/>
</dbReference>
<reference evidence="6 7" key="1">
    <citation type="journal article" date="2017" name="Environ. Microbiol.">
        <title>Decay of the glycolytic pathway and adaptation to intranuclear parasitism within Enterocytozoonidae microsporidia.</title>
        <authorList>
            <person name="Wiredu Boakye D."/>
            <person name="Jaroenlak P."/>
            <person name="Prachumwat A."/>
            <person name="Williams T.A."/>
            <person name="Bateman K.S."/>
            <person name="Itsathitphaisarn O."/>
            <person name="Sritunyalucksana K."/>
            <person name="Paszkiewicz K.H."/>
            <person name="Moore K.A."/>
            <person name="Stentiford G.D."/>
            <person name="Williams B.A."/>
        </authorList>
    </citation>
    <scope>NUCLEOTIDE SEQUENCE [LARGE SCALE GENOMIC DNA]</scope>
    <source>
        <strain evidence="7">canceri</strain>
    </source>
</reference>
<evidence type="ECO:0000313" key="7">
    <source>
        <dbReference type="Proteomes" id="UP000192501"/>
    </source>
</evidence>
<protein>
    <submittedName>
        <fullName evidence="6">RFCS</fullName>
    </submittedName>
</protein>
<dbReference type="CDD" id="cd00009">
    <property type="entry name" value="AAA"/>
    <property type="match status" value="1"/>
</dbReference>
<comment type="caution">
    <text evidence="6">The sequence shown here is derived from an EMBL/GenBank/DDBJ whole genome shotgun (WGS) entry which is preliminary data.</text>
</comment>
<dbReference type="AlphaFoldDB" id="A0A1X0QKP3"/>
<keyword evidence="4" id="KW-0067">ATP-binding</keyword>
<evidence type="ECO:0000256" key="4">
    <source>
        <dbReference type="ARBA" id="ARBA00022840"/>
    </source>
</evidence>
<keyword evidence="2" id="KW-0235">DNA replication</keyword>
<evidence type="ECO:0000256" key="3">
    <source>
        <dbReference type="ARBA" id="ARBA00022741"/>
    </source>
</evidence>
<dbReference type="GO" id="GO:0006281">
    <property type="term" value="P:DNA repair"/>
    <property type="evidence" value="ECO:0007669"/>
    <property type="project" value="TreeGrafter"/>
</dbReference>
<gene>
    <name evidence="6" type="primary">RFCS</name>
    <name evidence="6" type="ORF">A0H76_1501</name>
</gene>
<dbReference type="VEuPathDB" id="MicrosporidiaDB:A0H76_1501"/>
<accession>A0A1X0QKP3</accession>
<dbReference type="InterPro" id="IPR003959">
    <property type="entry name" value="ATPase_AAA_core"/>
</dbReference>
<comment type="similarity">
    <text evidence="1">Belongs to the activator 1 small subunits family.</text>
</comment>
<dbReference type="Pfam" id="PF00004">
    <property type="entry name" value="AAA"/>
    <property type="match status" value="1"/>
</dbReference>
<dbReference type="GO" id="GO:0003689">
    <property type="term" value="F:DNA clamp loader activity"/>
    <property type="evidence" value="ECO:0007669"/>
    <property type="project" value="TreeGrafter"/>
</dbReference>
<organism evidence="6 7">
    <name type="scientific">Hepatospora eriocheir</name>
    <dbReference type="NCBI Taxonomy" id="1081669"/>
    <lineage>
        <taxon>Eukaryota</taxon>
        <taxon>Fungi</taxon>
        <taxon>Fungi incertae sedis</taxon>
        <taxon>Microsporidia</taxon>
        <taxon>Hepatosporidae</taxon>
        <taxon>Hepatospora</taxon>
    </lineage>
</organism>
<evidence type="ECO:0000256" key="1">
    <source>
        <dbReference type="ARBA" id="ARBA00005378"/>
    </source>
</evidence>
<dbReference type="Proteomes" id="UP000192501">
    <property type="component" value="Unassembled WGS sequence"/>
</dbReference>
<sequence length="302" mass="35180">MSLWIEKYRPTEIKDFEGSDKLINFFKTSIKEKSLPNILLSGPAGTGKTTFAKLLANGLNDQNKFLVKEYNASNDRGITLIRNEIKNYSSMLRRTILILDECENLTKDSQTSLKRILKDYSDTTSFIFITNYHSKIIDPLKLRLLEFKFKINLSDVNILSKICLKESLNISDILIKYIFDVLNSDLRRSINLLQSLKVLLKDENSFDDQITLINDILGIIPKSVIKSFYDLNINNYNEFIQNFKNNSYSVLQFIYKLSDEDMLEQMNEIYSELEYKLLIGCSNEIALNYLCVKKIEYTTFYD</sequence>
<dbReference type="InterPro" id="IPR050238">
    <property type="entry name" value="DNA_Rep/Repair_Clamp_Loader"/>
</dbReference>
<dbReference type="PANTHER" id="PTHR11669">
    <property type="entry name" value="REPLICATION FACTOR C / DNA POLYMERASE III GAMMA-TAU SUBUNIT"/>
    <property type="match status" value="1"/>
</dbReference>
<keyword evidence="3" id="KW-0547">Nucleotide-binding</keyword>
<evidence type="ECO:0000313" key="6">
    <source>
        <dbReference type="EMBL" id="ORE00330.1"/>
    </source>
</evidence>
<proteinExistence type="inferred from homology"/>
<dbReference type="VEuPathDB" id="MicrosporidiaDB:HERIO_2530"/>
<name>A0A1X0QKP3_9MICR</name>
<dbReference type="InterPro" id="IPR003593">
    <property type="entry name" value="AAA+_ATPase"/>
</dbReference>
<dbReference type="InterPro" id="IPR027417">
    <property type="entry name" value="P-loop_NTPase"/>
</dbReference>
<dbReference type="GO" id="GO:0005663">
    <property type="term" value="C:DNA replication factor C complex"/>
    <property type="evidence" value="ECO:0007669"/>
    <property type="project" value="TreeGrafter"/>
</dbReference>
<evidence type="ECO:0000256" key="2">
    <source>
        <dbReference type="ARBA" id="ARBA00022705"/>
    </source>
</evidence>
<evidence type="ECO:0000259" key="5">
    <source>
        <dbReference type="SMART" id="SM00382"/>
    </source>
</evidence>
<dbReference type="GO" id="GO:0016887">
    <property type="term" value="F:ATP hydrolysis activity"/>
    <property type="evidence" value="ECO:0007669"/>
    <property type="project" value="InterPro"/>
</dbReference>